<dbReference type="PANTHER" id="PTHR13561">
    <property type="entry name" value="DNA REPLICATION REGULATOR DPB11-RELATED"/>
    <property type="match status" value="1"/>
</dbReference>
<dbReference type="AlphaFoldDB" id="A0A5J9SUW5"/>
<dbReference type="Gene3D" id="3.40.50.10190">
    <property type="entry name" value="BRCT domain"/>
    <property type="match status" value="1"/>
</dbReference>
<dbReference type="Proteomes" id="UP000324897">
    <property type="component" value="Unassembled WGS sequence"/>
</dbReference>
<name>A0A5J9SUW5_9POAL</name>
<proteinExistence type="predicted"/>
<keyword evidence="1" id="KW-0677">Repeat</keyword>
<feature type="domain" description="BRCT" evidence="2">
    <location>
        <begin position="42"/>
        <end position="120"/>
    </location>
</feature>
<comment type="caution">
    <text evidence="3">The sequence shown here is derived from an EMBL/GenBank/DDBJ whole genome shotgun (WGS) entry which is preliminary data.</text>
</comment>
<evidence type="ECO:0000313" key="3">
    <source>
        <dbReference type="EMBL" id="TVU02790.1"/>
    </source>
</evidence>
<sequence>MWPRRRSTPYTTALRLDSAEVLLCAEPERMGSLDLHRCTSSLLQRFEKAEEAKIEELLTAMGGLLQITRSNDVNFVIVKDVMAVKYKWAVNTLKKPVVTMNWLEQCWIEQRVMPHEPLQDTIVPFDDFQP</sequence>
<reference evidence="3 4" key="1">
    <citation type="journal article" date="2019" name="Sci. Rep.">
        <title>A high-quality genome of Eragrostis curvula grass provides insights into Poaceae evolution and supports new strategies to enhance forage quality.</title>
        <authorList>
            <person name="Carballo J."/>
            <person name="Santos B.A.C.M."/>
            <person name="Zappacosta D."/>
            <person name="Garbus I."/>
            <person name="Selva J.P."/>
            <person name="Gallo C.A."/>
            <person name="Diaz A."/>
            <person name="Albertini E."/>
            <person name="Caccamo M."/>
            <person name="Echenique V."/>
        </authorList>
    </citation>
    <scope>NUCLEOTIDE SEQUENCE [LARGE SCALE GENOMIC DNA]</scope>
    <source>
        <strain evidence="4">cv. Victoria</strain>
        <tissue evidence="3">Leaf</tissue>
    </source>
</reference>
<dbReference type="PROSITE" id="PS50172">
    <property type="entry name" value="BRCT"/>
    <property type="match status" value="1"/>
</dbReference>
<evidence type="ECO:0000313" key="4">
    <source>
        <dbReference type="Proteomes" id="UP000324897"/>
    </source>
</evidence>
<dbReference type="Pfam" id="PF00533">
    <property type="entry name" value="BRCT"/>
    <property type="match status" value="1"/>
</dbReference>
<dbReference type="PANTHER" id="PTHR13561:SF20">
    <property type="entry name" value="DNA TOPOISOMERASE 2-BINDING PROTEIN 1"/>
    <property type="match status" value="1"/>
</dbReference>
<gene>
    <name evidence="3" type="ORF">EJB05_51705</name>
</gene>
<dbReference type="InterPro" id="IPR036420">
    <property type="entry name" value="BRCT_dom_sf"/>
</dbReference>
<protein>
    <recommendedName>
        <fullName evidence="2">BRCT domain-containing protein</fullName>
    </recommendedName>
</protein>
<dbReference type="SUPFAM" id="SSF52113">
    <property type="entry name" value="BRCT domain"/>
    <property type="match status" value="1"/>
</dbReference>
<dbReference type="GO" id="GO:0006270">
    <property type="term" value="P:DNA replication initiation"/>
    <property type="evidence" value="ECO:0007669"/>
    <property type="project" value="TreeGrafter"/>
</dbReference>
<evidence type="ECO:0000256" key="1">
    <source>
        <dbReference type="ARBA" id="ARBA00022737"/>
    </source>
</evidence>
<dbReference type="OrthoDB" id="251770at2759"/>
<dbReference type="GO" id="GO:0007095">
    <property type="term" value="P:mitotic G2 DNA damage checkpoint signaling"/>
    <property type="evidence" value="ECO:0007669"/>
    <property type="project" value="TreeGrafter"/>
</dbReference>
<dbReference type="EMBL" id="RWGY01000276">
    <property type="protein sequence ID" value="TVU02790.1"/>
    <property type="molecule type" value="Genomic_DNA"/>
</dbReference>
<accession>A0A5J9SUW5</accession>
<dbReference type="CDD" id="cd00027">
    <property type="entry name" value="BRCT"/>
    <property type="match status" value="1"/>
</dbReference>
<keyword evidence="4" id="KW-1185">Reference proteome</keyword>
<dbReference type="InterPro" id="IPR001357">
    <property type="entry name" value="BRCT_dom"/>
</dbReference>
<dbReference type="GO" id="GO:0033314">
    <property type="term" value="P:mitotic DNA replication checkpoint signaling"/>
    <property type="evidence" value="ECO:0007669"/>
    <property type="project" value="TreeGrafter"/>
</dbReference>
<evidence type="ECO:0000259" key="2">
    <source>
        <dbReference type="PROSITE" id="PS50172"/>
    </source>
</evidence>
<dbReference type="Gramene" id="TVU02790">
    <property type="protein sequence ID" value="TVU02790"/>
    <property type="gene ID" value="EJB05_51705"/>
</dbReference>
<organism evidence="3 4">
    <name type="scientific">Eragrostis curvula</name>
    <name type="common">weeping love grass</name>
    <dbReference type="NCBI Taxonomy" id="38414"/>
    <lineage>
        <taxon>Eukaryota</taxon>
        <taxon>Viridiplantae</taxon>
        <taxon>Streptophyta</taxon>
        <taxon>Embryophyta</taxon>
        <taxon>Tracheophyta</taxon>
        <taxon>Spermatophyta</taxon>
        <taxon>Magnoliopsida</taxon>
        <taxon>Liliopsida</taxon>
        <taxon>Poales</taxon>
        <taxon>Poaceae</taxon>
        <taxon>PACMAD clade</taxon>
        <taxon>Chloridoideae</taxon>
        <taxon>Eragrostideae</taxon>
        <taxon>Eragrostidinae</taxon>
        <taxon>Eragrostis</taxon>
    </lineage>
</organism>